<dbReference type="GO" id="GO:0046540">
    <property type="term" value="C:U4/U6 x U5 tri-snRNP complex"/>
    <property type="evidence" value="ECO:0007669"/>
    <property type="project" value="TreeGrafter"/>
</dbReference>
<dbReference type="Pfam" id="PF06424">
    <property type="entry name" value="PRP1_N"/>
    <property type="match status" value="2"/>
</dbReference>
<protein>
    <recommendedName>
        <fullName evidence="10">PRP1 splicing factor N-terminal domain-containing protein</fullName>
    </recommendedName>
</protein>
<accession>A0A101MMQ1</accession>
<dbReference type="Gene3D" id="1.25.40.10">
    <property type="entry name" value="Tetratricopeptide repeat domain"/>
    <property type="match status" value="3"/>
</dbReference>
<evidence type="ECO:0000256" key="3">
    <source>
        <dbReference type="ARBA" id="ARBA00022664"/>
    </source>
</evidence>
<dbReference type="GO" id="GO:0000244">
    <property type="term" value="P:spliceosomal tri-snRNP complex assembly"/>
    <property type="evidence" value="ECO:0007669"/>
    <property type="project" value="TreeGrafter"/>
</dbReference>
<dbReference type="Pfam" id="PF13432">
    <property type="entry name" value="TPR_16"/>
    <property type="match status" value="1"/>
</dbReference>
<dbReference type="SMART" id="SM00028">
    <property type="entry name" value="TPR"/>
    <property type="match status" value="4"/>
</dbReference>
<dbReference type="Proteomes" id="UP000055045">
    <property type="component" value="Unassembled WGS sequence"/>
</dbReference>
<dbReference type="AlphaFoldDB" id="A0A101MMQ1"/>
<keyword evidence="3" id="KW-0507">mRNA processing</keyword>
<dbReference type="InterPro" id="IPR011990">
    <property type="entry name" value="TPR-like_helical_dom_sf"/>
</dbReference>
<comment type="caution">
    <text evidence="11">The sequence shown here is derived from an EMBL/GenBank/DDBJ whole genome shotgun (WGS) entry which is preliminary data.</text>
</comment>
<evidence type="ECO:0000313" key="12">
    <source>
        <dbReference type="Proteomes" id="UP000055045"/>
    </source>
</evidence>
<evidence type="ECO:0000256" key="5">
    <source>
        <dbReference type="ARBA" id="ARBA00023187"/>
    </source>
</evidence>
<dbReference type="FunFam" id="1.25.40.10:FF:000256">
    <property type="entry name" value="Probable pre-mRNA splicing factor prp1"/>
    <property type="match status" value="1"/>
</dbReference>
<evidence type="ECO:0000256" key="6">
    <source>
        <dbReference type="ARBA" id="ARBA00023242"/>
    </source>
</evidence>
<dbReference type="Pfam" id="PF14559">
    <property type="entry name" value="TPR_19"/>
    <property type="match status" value="1"/>
</dbReference>
<dbReference type="InterPro" id="IPR019734">
    <property type="entry name" value="TPR_rpt"/>
</dbReference>
<evidence type="ECO:0000256" key="9">
    <source>
        <dbReference type="SAM" id="MobiDB-lite"/>
    </source>
</evidence>
<reference evidence="11 12" key="1">
    <citation type="submission" date="2015-10" db="EMBL/GenBank/DDBJ databases">
        <title>Genome sequencing of Penicillium freii.</title>
        <authorList>
            <person name="Nguyen H.D."/>
            <person name="Visagie C.M."/>
            <person name="Seifert K.A."/>
        </authorList>
    </citation>
    <scope>NUCLEOTIDE SEQUENCE [LARGE SCALE GENOMIC DNA]</scope>
    <source>
        <strain evidence="11 12">DAOM 242723</strain>
    </source>
</reference>
<dbReference type="STRING" id="48697.A0A101MMQ1"/>
<dbReference type="PROSITE" id="PS50005">
    <property type="entry name" value="TPR"/>
    <property type="match status" value="1"/>
</dbReference>
<feature type="compositionally biased region" description="Low complexity" evidence="9">
    <location>
        <begin position="73"/>
        <end position="83"/>
    </location>
</feature>
<dbReference type="PANTHER" id="PTHR11246:SF1">
    <property type="entry name" value="PRE-MRNA-PROCESSING FACTOR 6"/>
    <property type="match status" value="1"/>
</dbReference>
<keyword evidence="5" id="KW-0508">mRNA splicing</keyword>
<evidence type="ECO:0000256" key="7">
    <source>
        <dbReference type="PROSITE-ProRule" id="PRU00339"/>
    </source>
</evidence>
<evidence type="ECO:0000256" key="2">
    <source>
        <dbReference type="ARBA" id="ARBA00011524"/>
    </source>
</evidence>
<keyword evidence="12" id="KW-1185">Reference proteome</keyword>
<feature type="coiled-coil region" evidence="8">
    <location>
        <begin position="530"/>
        <end position="562"/>
    </location>
</feature>
<feature type="compositionally biased region" description="Acidic residues" evidence="9">
    <location>
        <begin position="93"/>
        <end position="104"/>
    </location>
</feature>
<feature type="region of interest" description="Disordered" evidence="9">
    <location>
        <begin position="1"/>
        <end position="104"/>
    </location>
</feature>
<feature type="domain" description="PRP1 splicing factor N-terminal" evidence="10">
    <location>
        <begin position="28"/>
        <end position="142"/>
    </location>
</feature>
<evidence type="ECO:0000259" key="10">
    <source>
        <dbReference type="Pfam" id="PF06424"/>
    </source>
</evidence>
<keyword evidence="6" id="KW-0539">Nucleus</keyword>
<evidence type="ECO:0000256" key="1">
    <source>
        <dbReference type="ARBA" id="ARBA00004123"/>
    </source>
</evidence>
<dbReference type="EMBL" id="LLXE01000074">
    <property type="protein sequence ID" value="KUM63390.1"/>
    <property type="molecule type" value="Genomic_DNA"/>
</dbReference>
<feature type="compositionally biased region" description="Low complexity" evidence="9">
    <location>
        <begin position="1"/>
        <end position="11"/>
    </location>
</feature>
<keyword evidence="7" id="KW-0802">TPR repeat</keyword>
<comment type="subunit">
    <text evidence="2">Associated with the spliceosome.</text>
</comment>
<gene>
    <name evidence="11" type="ORF">ACN42_g3702</name>
</gene>
<dbReference type="SUPFAM" id="SSF48452">
    <property type="entry name" value="TPR-like"/>
    <property type="match status" value="4"/>
</dbReference>
<dbReference type="InterPro" id="IPR010491">
    <property type="entry name" value="PRP1_N"/>
</dbReference>
<feature type="domain" description="PRP1 splicing factor N-terminal" evidence="10">
    <location>
        <begin position="175"/>
        <end position="225"/>
    </location>
</feature>
<dbReference type="FunFam" id="1.25.40.10:FF:001164">
    <property type="entry name" value="mRNA splicing factor (Prp1/Zer1), putative (AFU_orthologue AFUA_2G06070)"/>
    <property type="match status" value="1"/>
</dbReference>
<feature type="repeat" description="TPR" evidence="7">
    <location>
        <begin position="655"/>
        <end position="688"/>
    </location>
</feature>
<organism evidence="11 12">
    <name type="scientific">Penicillium freii</name>
    <dbReference type="NCBI Taxonomy" id="48697"/>
    <lineage>
        <taxon>Eukaryota</taxon>
        <taxon>Fungi</taxon>
        <taxon>Dikarya</taxon>
        <taxon>Ascomycota</taxon>
        <taxon>Pezizomycotina</taxon>
        <taxon>Eurotiomycetes</taxon>
        <taxon>Eurotiomycetidae</taxon>
        <taxon>Eurotiales</taxon>
        <taxon>Aspergillaceae</taxon>
        <taxon>Penicillium</taxon>
    </lineage>
</organism>
<dbReference type="Pfam" id="PF13428">
    <property type="entry name" value="TPR_14"/>
    <property type="match status" value="1"/>
</dbReference>
<dbReference type="FunFam" id="1.25.40.10:FF:000649">
    <property type="entry name" value="mRNA splicing factor (Prp1/Zer1), putative"/>
    <property type="match status" value="1"/>
</dbReference>
<dbReference type="GO" id="GO:0071013">
    <property type="term" value="C:catalytic step 2 spliceosome"/>
    <property type="evidence" value="ECO:0007669"/>
    <property type="project" value="TreeGrafter"/>
</dbReference>
<keyword evidence="8" id="KW-0175">Coiled coil</keyword>
<evidence type="ECO:0000256" key="8">
    <source>
        <dbReference type="SAM" id="Coils"/>
    </source>
</evidence>
<name>A0A101MMQ1_PENFR</name>
<dbReference type="SMART" id="SM00386">
    <property type="entry name" value="HAT"/>
    <property type="match status" value="12"/>
</dbReference>
<proteinExistence type="predicted"/>
<sequence>MSSSPLSSSSSVEPEMASGRKDFLSQAAPENYVAGLGRGATGFTTRSDLGPAREGPTPEQIQAALTKRAQLLGAAAPTAYGATTREKGGKEEDKEEEDERFQDPDNEVGLFAYGQFDKEDDEADRIYQEVDEKMDKRRRARRLVIPLPSPLRNHLFIGLAPVVWTEYRLESLATYREAREKAEQEEYERNNPKIQHQFADLKRTLASVSEEEWANLPEVGDLTGKNRRDKQNARQRHYAVPDSVIAGARDSAQYGTTIAEDGTETAVDQGESADSTMMNFADIGAARDKVLKVRLDQAALGSAGDKSGTATNIDPKGYLTSLTQSEAKAGEVEVGDIKRVRTLLESVTKTNPKHAPGWIALARLEELAGRIVAARTLIAKGCDLCPKSEDAWLENIRLNEGHNAKVIAANAIRNNDRSTRLWTEAMRLETDTRAKKNVLRQAILHIPQSVQIWKEAVNLEDDPADARLLLAKAVEIIPLSVELWLALARLETPENAQKVLNAARKAVPTSNEIWIAAARLQEQMGTFAKVNVMKRAIQSLVRENAMLKREEWITEAEKCESEGAVLTCGSIIQETLGWGLDEDDDRKDIWMDDAKASIARGNYETARAIYAYALRVFVNRRSIWLAAADLERNHGTKEALWQVLEKAVEACPQSEELWLLLAKEKWQSGDIDDARRVLGRAFNQNPNNEDIWLAAVKLEADAKKTDQARELLATARREAGTDRVWTKSVTFERQLGNIDDALDLVNQGLQLFPKADKLWMIKGQIYEAQNKFPQAREAYGTGTRACPKSVALWLLASRLEEKAGAVVRARSVLDRARLAVPKSGELWTESVRVERRANNIAQAKVLMARAIQEVPLSGLLWNESIWYLEPRSQRKARSLEAIKKVEKDPILFVTAARIFWGERRLEKAMTWFEKAIVLDSDYGDGWAWYYKFLMQHGTEVRYPHLPPFFIHSLGSVLSLEYPANIYMLQEKRADVVSKCISMEPKHGEIWQSIAKDPANAYKTTEEILKLVANTIS</sequence>
<evidence type="ECO:0000313" key="11">
    <source>
        <dbReference type="EMBL" id="KUM63390.1"/>
    </source>
</evidence>
<dbReference type="PANTHER" id="PTHR11246">
    <property type="entry name" value="PRE-MRNA SPLICING FACTOR"/>
    <property type="match status" value="1"/>
</dbReference>
<dbReference type="InterPro" id="IPR003107">
    <property type="entry name" value="HAT"/>
</dbReference>
<keyword evidence="4" id="KW-0677">Repeat</keyword>
<evidence type="ECO:0000256" key="4">
    <source>
        <dbReference type="ARBA" id="ARBA00022737"/>
    </source>
</evidence>
<comment type="subcellular location">
    <subcellularLocation>
        <location evidence="1">Nucleus</location>
    </subcellularLocation>
</comment>
<dbReference type="InterPro" id="IPR045075">
    <property type="entry name" value="Syf1-like"/>
</dbReference>